<dbReference type="OrthoDB" id="9799703at2"/>
<accession>A0A4R6JV98</accession>
<keyword evidence="3" id="KW-0255">Endonuclease</keyword>
<dbReference type="PANTHER" id="PTHR35400">
    <property type="entry name" value="SLR1083 PROTEIN"/>
    <property type="match status" value="1"/>
</dbReference>
<proteinExistence type="predicted"/>
<dbReference type="InterPro" id="IPR012296">
    <property type="entry name" value="Nuclease_put_TT1808"/>
</dbReference>
<dbReference type="RefSeq" id="WP_133874363.1">
    <property type="nucleotide sequence ID" value="NZ_BOMD01000001.1"/>
</dbReference>
<dbReference type="AlphaFoldDB" id="A0A4R6JV98"/>
<evidence type="ECO:0000313" key="4">
    <source>
        <dbReference type="Proteomes" id="UP000294901"/>
    </source>
</evidence>
<organism evidence="3 4">
    <name type="scientific">Paractinoplanes brasiliensis</name>
    <dbReference type="NCBI Taxonomy" id="52695"/>
    <lineage>
        <taxon>Bacteria</taxon>
        <taxon>Bacillati</taxon>
        <taxon>Actinomycetota</taxon>
        <taxon>Actinomycetes</taxon>
        <taxon>Micromonosporales</taxon>
        <taxon>Micromonosporaceae</taxon>
        <taxon>Paractinoplanes</taxon>
    </lineage>
</organism>
<dbReference type="Pfam" id="PF05685">
    <property type="entry name" value="Uma2"/>
    <property type="match status" value="1"/>
</dbReference>
<evidence type="ECO:0000259" key="2">
    <source>
        <dbReference type="Pfam" id="PF05685"/>
    </source>
</evidence>
<dbReference type="CDD" id="cd06260">
    <property type="entry name" value="DUF820-like"/>
    <property type="match status" value="1"/>
</dbReference>
<dbReference type="Gene3D" id="3.90.1570.10">
    <property type="entry name" value="tt1808, chain A"/>
    <property type="match status" value="1"/>
</dbReference>
<name>A0A4R6JV98_9ACTN</name>
<sequence>MTAEPIGEIPAAGPWAPDPRKQRTAGYTIEDLLRLPDDVPRVELTDGVLSVVPSPSGAHQKINSRLIAWLDQHLPESLEALFAVGVAVGHRNTLEPDGVILHAPVDLEHHFYEPEQVVVAIEIVSPGTKRRDRLEKPAVYASVGIPHYWRIEQNPVHIYAYDLVGGRYELVADSDEELKLGTPHQLSLPIRDITP</sequence>
<keyword evidence="4" id="KW-1185">Reference proteome</keyword>
<keyword evidence="3" id="KW-0378">Hydrolase</keyword>
<gene>
    <name evidence="3" type="ORF">C8E87_3856</name>
</gene>
<dbReference type="SUPFAM" id="SSF52980">
    <property type="entry name" value="Restriction endonuclease-like"/>
    <property type="match status" value="1"/>
</dbReference>
<dbReference type="GO" id="GO:0004519">
    <property type="term" value="F:endonuclease activity"/>
    <property type="evidence" value="ECO:0007669"/>
    <property type="project" value="UniProtKB-KW"/>
</dbReference>
<evidence type="ECO:0000256" key="1">
    <source>
        <dbReference type="SAM" id="MobiDB-lite"/>
    </source>
</evidence>
<feature type="domain" description="Putative restriction endonuclease" evidence="2">
    <location>
        <begin position="30"/>
        <end position="189"/>
    </location>
</feature>
<protein>
    <submittedName>
        <fullName evidence="3">Uma2 family endonuclease</fullName>
    </submittedName>
</protein>
<evidence type="ECO:0000313" key="3">
    <source>
        <dbReference type="EMBL" id="TDO40147.1"/>
    </source>
</evidence>
<dbReference type="InterPro" id="IPR011335">
    <property type="entry name" value="Restrct_endonuc-II-like"/>
</dbReference>
<keyword evidence="3" id="KW-0540">Nuclease</keyword>
<reference evidence="3 4" key="1">
    <citation type="submission" date="2019-03" db="EMBL/GenBank/DDBJ databases">
        <title>Sequencing the genomes of 1000 actinobacteria strains.</title>
        <authorList>
            <person name="Klenk H.-P."/>
        </authorList>
    </citation>
    <scope>NUCLEOTIDE SEQUENCE [LARGE SCALE GENOMIC DNA]</scope>
    <source>
        <strain evidence="3 4">DSM 43805</strain>
    </source>
</reference>
<dbReference type="InterPro" id="IPR008538">
    <property type="entry name" value="Uma2"/>
</dbReference>
<dbReference type="PANTHER" id="PTHR35400:SF3">
    <property type="entry name" value="SLL1072 PROTEIN"/>
    <property type="match status" value="1"/>
</dbReference>
<dbReference type="EMBL" id="SNWR01000001">
    <property type="protein sequence ID" value="TDO40147.1"/>
    <property type="molecule type" value="Genomic_DNA"/>
</dbReference>
<comment type="caution">
    <text evidence="3">The sequence shown here is derived from an EMBL/GenBank/DDBJ whole genome shotgun (WGS) entry which is preliminary data.</text>
</comment>
<dbReference type="Proteomes" id="UP000294901">
    <property type="component" value="Unassembled WGS sequence"/>
</dbReference>
<feature type="region of interest" description="Disordered" evidence="1">
    <location>
        <begin position="1"/>
        <end position="22"/>
    </location>
</feature>